<reference evidence="10 11" key="1">
    <citation type="submission" date="2015-11" db="EMBL/GenBank/DDBJ databases">
        <title>Genomic analysis of 38 Legionella species identifies large and diverse effector repertoires.</title>
        <authorList>
            <person name="Burstein D."/>
            <person name="Amaro F."/>
            <person name="Zusman T."/>
            <person name="Lifshitz Z."/>
            <person name="Cohen O."/>
            <person name="Gilbert J.A."/>
            <person name="Pupko T."/>
            <person name="Shuman H.A."/>
            <person name="Segal G."/>
        </authorList>
    </citation>
    <scope>NUCLEOTIDE SEQUENCE [LARGE SCALE GENOMIC DNA]</scope>
    <source>
        <strain evidence="10 11">ATCC 49655</strain>
    </source>
</reference>
<dbReference type="RefSeq" id="WP_018577439.1">
    <property type="nucleotide sequence ID" value="NZ_KB892403.1"/>
</dbReference>
<dbReference type="Pfam" id="PF05222">
    <property type="entry name" value="AlaDh_PNT_N"/>
    <property type="match status" value="1"/>
</dbReference>
<keyword evidence="5" id="KW-1278">Translocase</keyword>
<evidence type="ECO:0000256" key="2">
    <source>
        <dbReference type="ARBA" id="ARBA00012943"/>
    </source>
</evidence>
<dbReference type="GO" id="GO:0006740">
    <property type="term" value="P:NADPH regeneration"/>
    <property type="evidence" value="ECO:0007669"/>
    <property type="project" value="TreeGrafter"/>
</dbReference>
<evidence type="ECO:0000256" key="4">
    <source>
        <dbReference type="ARBA" id="ARBA00022857"/>
    </source>
</evidence>
<comment type="function">
    <text evidence="1">The transhydrogenation between NADH and NADP is coupled to respiration and ATP hydrolysis and functions as a proton pump across the membrane.</text>
</comment>
<dbReference type="OrthoDB" id="5653256at2"/>
<gene>
    <name evidence="10" type="ORF">Lsha_2459</name>
</gene>
<evidence type="ECO:0000256" key="6">
    <source>
        <dbReference type="ARBA" id="ARBA00023027"/>
    </source>
</evidence>
<evidence type="ECO:0000256" key="5">
    <source>
        <dbReference type="ARBA" id="ARBA00022967"/>
    </source>
</evidence>
<dbReference type="GO" id="GO:0008750">
    <property type="term" value="F:proton-translocating NAD(P)+ transhydrogenase activity"/>
    <property type="evidence" value="ECO:0007669"/>
    <property type="project" value="UniProtKB-EC"/>
</dbReference>
<comment type="caution">
    <text evidence="10">The sequence shown here is derived from an EMBL/GenBank/DDBJ whole genome shotgun (WGS) entry which is preliminary data.</text>
</comment>
<feature type="domain" description="Alanine dehydrogenase/pyridine nucleotide transhydrogenase N-terminal" evidence="9">
    <location>
        <begin position="6"/>
        <end position="152"/>
    </location>
</feature>
<dbReference type="EMBL" id="LNYW01000066">
    <property type="protein sequence ID" value="KTD57618.1"/>
    <property type="molecule type" value="Genomic_DNA"/>
</dbReference>
<dbReference type="Proteomes" id="UP000054600">
    <property type="component" value="Unassembled WGS sequence"/>
</dbReference>
<dbReference type="GO" id="GO:0005886">
    <property type="term" value="C:plasma membrane"/>
    <property type="evidence" value="ECO:0007669"/>
    <property type="project" value="TreeGrafter"/>
</dbReference>
<accession>A0A0W0YL62</accession>
<dbReference type="eggNOG" id="COG3288">
    <property type="taxonomic scope" value="Bacteria"/>
</dbReference>
<evidence type="ECO:0000259" key="8">
    <source>
        <dbReference type="SMART" id="SM01002"/>
    </source>
</evidence>
<protein>
    <recommendedName>
        <fullName evidence="2">proton-translocating NAD(P)(+) transhydrogenase</fullName>
        <ecNumber evidence="2">7.1.1.1</ecNumber>
    </recommendedName>
</protein>
<dbReference type="PATRIC" id="fig|1122169.6.peg.2828"/>
<dbReference type="SUPFAM" id="SSF51735">
    <property type="entry name" value="NAD(P)-binding Rossmann-fold domains"/>
    <property type="match status" value="1"/>
</dbReference>
<keyword evidence="3" id="KW-0547">Nucleotide-binding</keyword>
<dbReference type="STRING" id="1122169.Lsha_2459"/>
<evidence type="ECO:0000256" key="1">
    <source>
        <dbReference type="ARBA" id="ARBA00003943"/>
    </source>
</evidence>
<dbReference type="Pfam" id="PF01262">
    <property type="entry name" value="AlaDh_PNT_C"/>
    <property type="match status" value="1"/>
</dbReference>
<feature type="domain" description="Alanine dehydrogenase/pyridine nucleotide transhydrogenase NAD(H)-binding" evidence="8">
    <location>
        <begin position="145"/>
        <end position="299"/>
    </location>
</feature>
<evidence type="ECO:0000313" key="10">
    <source>
        <dbReference type="EMBL" id="KTD57618.1"/>
    </source>
</evidence>
<keyword evidence="4" id="KW-0521">NADP</keyword>
<dbReference type="GO" id="GO:0050661">
    <property type="term" value="F:NADP binding"/>
    <property type="evidence" value="ECO:0007669"/>
    <property type="project" value="TreeGrafter"/>
</dbReference>
<name>A0A0W0YL62_9GAMM</name>
<evidence type="ECO:0000256" key="7">
    <source>
        <dbReference type="ARBA" id="ARBA00048202"/>
    </source>
</evidence>
<evidence type="ECO:0000313" key="11">
    <source>
        <dbReference type="Proteomes" id="UP000054600"/>
    </source>
</evidence>
<keyword evidence="11" id="KW-1185">Reference proteome</keyword>
<dbReference type="GO" id="GO:0016491">
    <property type="term" value="F:oxidoreductase activity"/>
    <property type="evidence" value="ECO:0007669"/>
    <property type="project" value="UniProtKB-KW"/>
</dbReference>
<dbReference type="SMART" id="SM01003">
    <property type="entry name" value="AlaDh_PNT_N"/>
    <property type="match status" value="1"/>
</dbReference>
<sequence>MQSKIFLLRESGNNEQRVALIPRDVEKIIGFGAIVYVEDGAGIGAGYINEDYTAVGASIRQIDFGKIERCKQAFNDIDIIIRVKRPDRKREKIENKVIKPHTKMIGLLDILERGAEHIAEYAQANIEYYSLDQFVFSPGTPMDALKEMSRIAGKLALQHAIEIFANPVTRVSIIGCSEAGKAASQECIRLNLPHTIITSNLSKSKQLLSQGISSKVVERHLPLDLRQDKIYLAIKDSDIVITTASGAWTQAPLLIPEPTLNKLKGGTVIVDLATSDGGNVFGSKHDEIITRANNVKIINVSGYPKKAPIEASELLSRANCYFLNLLLRPESSLIQMALT</sequence>
<dbReference type="InterPro" id="IPR007698">
    <property type="entry name" value="AlaDH/PNT_NAD(H)-bd"/>
</dbReference>
<keyword evidence="10" id="KW-0560">Oxidoreductase</keyword>
<dbReference type="PANTHER" id="PTHR10160">
    <property type="entry name" value="NAD(P) TRANSHYDROGENASE"/>
    <property type="match status" value="1"/>
</dbReference>
<dbReference type="PANTHER" id="PTHR10160:SF19">
    <property type="entry name" value="PROTON-TRANSLOCATING NAD(P)(+) TRANSHYDROGENASE"/>
    <property type="match status" value="1"/>
</dbReference>
<organism evidence="10 11">
    <name type="scientific">Legionella shakespearei DSM 23087</name>
    <dbReference type="NCBI Taxonomy" id="1122169"/>
    <lineage>
        <taxon>Bacteria</taxon>
        <taxon>Pseudomonadati</taxon>
        <taxon>Pseudomonadota</taxon>
        <taxon>Gammaproteobacteria</taxon>
        <taxon>Legionellales</taxon>
        <taxon>Legionellaceae</taxon>
        <taxon>Legionella</taxon>
    </lineage>
</organism>
<proteinExistence type="predicted"/>
<evidence type="ECO:0000256" key="3">
    <source>
        <dbReference type="ARBA" id="ARBA00022741"/>
    </source>
</evidence>
<dbReference type="Gene3D" id="3.40.50.720">
    <property type="entry name" value="NAD(P)-binding Rossmann-like Domain"/>
    <property type="match status" value="2"/>
</dbReference>
<dbReference type="SUPFAM" id="SSF52283">
    <property type="entry name" value="Formate/glycerate dehydrogenase catalytic domain-like"/>
    <property type="match status" value="1"/>
</dbReference>
<dbReference type="InterPro" id="IPR036291">
    <property type="entry name" value="NAD(P)-bd_dom_sf"/>
</dbReference>
<comment type="catalytic activity">
    <reaction evidence="7">
        <text>NAD(+) + NADPH + H(+)(in) = NADH + NADP(+) + H(+)(out)</text>
        <dbReference type="Rhea" id="RHEA:47992"/>
        <dbReference type="ChEBI" id="CHEBI:15378"/>
        <dbReference type="ChEBI" id="CHEBI:57540"/>
        <dbReference type="ChEBI" id="CHEBI:57783"/>
        <dbReference type="ChEBI" id="CHEBI:57945"/>
        <dbReference type="ChEBI" id="CHEBI:58349"/>
        <dbReference type="EC" id="7.1.1.1"/>
    </reaction>
</comment>
<dbReference type="SMART" id="SM01002">
    <property type="entry name" value="AlaDh_PNT_C"/>
    <property type="match status" value="1"/>
</dbReference>
<dbReference type="EC" id="7.1.1.1" evidence="2"/>
<dbReference type="InterPro" id="IPR007886">
    <property type="entry name" value="AlaDH/PNT_N"/>
</dbReference>
<keyword evidence="6" id="KW-0520">NAD</keyword>
<dbReference type="AlphaFoldDB" id="A0A0W0YL62"/>
<evidence type="ECO:0000259" key="9">
    <source>
        <dbReference type="SMART" id="SM01003"/>
    </source>
</evidence>